<dbReference type="InterPro" id="IPR036322">
    <property type="entry name" value="WD40_repeat_dom_sf"/>
</dbReference>
<dbReference type="InterPro" id="IPR019775">
    <property type="entry name" value="WD40_repeat_CS"/>
</dbReference>
<dbReference type="SUPFAM" id="SSF81383">
    <property type="entry name" value="F-box domain"/>
    <property type="match status" value="1"/>
</dbReference>
<feature type="repeat" description="WD" evidence="3">
    <location>
        <begin position="669"/>
        <end position="690"/>
    </location>
</feature>
<keyword evidence="7" id="KW-1185">Reference proteome</keyword>
<reference evidence="6" key="1">
    <citation type="journal article" date="2019" name="bioRxiv">
        <title>The Genome of the Zebra Mussel, Dreissena polymorpha: A Resource for Invasive Species Research.</title>
        <authorList>
            <person name="McCartney M.A."/>
            <person name="Auch B."/>
            <person name="Kono T."/>
            <person name="Mallez S."/>
            <person name="Zhang Y."/>
            <person name="Obille A."/>
            <person name="Becker A."/>
            <person name="Abrahante J.E."/>
            <person name="Garbe J."/>
            <person name="Badalamenti J.P."/>
            <person name="Herman A."/>
            <person name="Mangelson H."/>
            <person name="Liachko I."/>
            <person name="Sullivan S."/>
            <person name="Sone E.D."/>
            <person name="Koren S."/>
            <person name="Silverstein K.A.T."/>
            <person name="Beckman K.B."/>
            <person name="Gohl D.M."/>
        </authorList>
    </citation>
    <scope>NUCLEOTIDE SEQUENCE</scope>
    <source>
        <strain evidence="6">Duluth1</strain>
        <tissue evidence="6">Whole animal</tissue>
    </source>
</reference>
<evidence type="ECO:0000256" key="3">
    <source>
        <dbReference type="PROSITE-ProRule" id="PRU00221"/>
    </source>
</evidence>
<dbReference type="PROSITE" id="PS50294">
    <property type="entry name" value="WD_REPEATS_REGION"/>
    <property type="match status" value="2"/>
</dbReference>
<feature type="region of interest" description="Disordered" evidence="4">
    <location>
        <begin position="986"/>
        <end position="1047"/>
    </location>
</feature>
<dbReference type="PROSITE" id="PS00678">
    <property type="entry name" value="WD_REPEATS_1"/>
    <property type="match status" value="2"/>
</dbReference>
<dbReference type="PANTHER" id="PTHR19872">
    <property type="entry name" value="UBIQUITIN LIGASE SPECIFICITY FACTOR/HREP PROTEIN"/>
    <property type="match status" value="1"/>
</dbReference>
<feature type="repeat" description="WD" evidence="3">
    <location>
        <begin position="531"/>
        <end position="570"/>
    </location>
</feature>
<evidence type="ECO:0000313" key="7">
    <source>
        <dbReference type="Proteomes" id="UP000828390"/>
    </source>
</evidence>
<feature type="compositionally biased region" description="Low complexity" evidence="4">
    <location>
        <begin position="856"/>
        <end position="876"/>
    </location>
</feature>
<feature type="domain" description="F-box" evidence="5">
    <location>
        <begin position="291"/>
        <end position="345"/>
    </location>
</feature>
<feature type="repeat" description="WD" evidence="3">
    <location>
        <begin position="489"/>
        <end position="530"/>
    </location>
</feature>
<feature type="compositionally biased region" description="Polar residues" evidence="4">
    <location>
        <begin position="843"/>
        <end position="855"/>
    </location>
</feature>
<evidence type="ECO:0000256" key="2">
    <source>
        <dbReference type="ARBA" id="ARBA00022737"/>
    </source>
</evidence>
<reference evidence="6" key="2">
    <citation type="submission" date="2020-11" db="EMBL/GenBank/DDBJ databases">
        <authorList>
            <person name="McCartney M.A."/>
            <person name="Auch B."/>
            <person name="Kono T."/>
            <person name="Mallez S."/>
            <person name="Becker A."/>
            <person name="Gohl D.M."/>
            <person name="Silverstein K.A.T."/>
            <person name="Koren S."/>
            <person name="Bechman K.B."/>
            <person name="Herman A."/>
            <person name="Abrahante J.E."/>
            <person name="Garbe J."/>
        </authorList>
    </citation>
    <scope>NUCLEOTIDE SEQUENCE</scope>
    <source>
        <strain evidence="6">Duluth1</strain>
        <tissue evidence="6">Whole animal</tissue>
    </source>
</reference>
<dbReference type="CDD" id="cd22136">
    <property type="entry name" value="F-box_FBXW10"/>
    <property type="match status" value="1"/>
</dbReference>
<organism evidence="6 7">
    <name type="scientific">Dreissena polymorpha</name>
    <name type="common">Zebra mussel</name>
    <name type="synonym">Mytilus polymorpha</name>
    <dbReference type="NCBI Taxonomy" id="45954"/>
    <lineage>
        <taxon>Eukaryota</taxon>
        <taxon>Metazoa</taxon>
        <taxon>Spiralia</taxon>
        <taxon>Lophotrochozoa</taxon>
        <taxon>Mollusca</taxon>
        <taxon>Bivalvia</taxon>
        <taxon>Autobranchia</taxon>
        <taxon>Heteroconchia</taxon>
        <taxon>Euheterodonta</taxon>
        <taxon>Imparidentia</taxon>
        <taxon>Neoheterodontei</taxon>
        <taxon>Myida</taxon>
        <taxon>Dreissenoidea</taxon>
        <taxon>Dreissenidae</taxon>
        <taxon>Dreissena</taxon>
    </lineage>
</organism>
<evidence type="ECO:0000259" key="5">
    <source>
        <dbReference type="PROSITE" id="PS50181"/>
    </source>
</evidence>
<dbReference type="InterPro" id="IPR051075">
    <property type="entry name" value="SCF_subunit_WD-repeat"/>
</dbReference>
<dbReference type="InterPro" id="IPR001680">
    <property type="entry name" value="WD40_rpt"/>
</dbReference>
<dbReference type="SUPFAM" id="SSF50978">
    <property type="entry name" value="WD40 repeat-like"/>
    <property type="match status" value="1"/>
</dbReference>
<proteinExistence type="predicted"/>
<dbReference type="Pfam" id="PF12937">
    <property type="entry name" value="F-box-like"/>
    <property type="match status" value="1"/>
</dbReference>
<dbReference type="Pfam" id="PF00400">
    <property type="entry name" value="WD40"/>
    <property type="match status" value="5"/>
</dbReference>
<feature type="region of interest" description="Disordered" evidence="4">
    <location>
        <begin position="1094"/>
        <end position="1122"/>
    </location>
</feature>
<dbReference type="InterPro" id="IPR015943">
    <property type="entry name" value="WD40/YVTN_repeat-like_dom_sf"/>
</dbReference>
<feature type="region of interest" description="Disordered" evidence="4">
    <location>
        <begin position="817"/>
        <end position="880"/>
    </location>
</feature>
<accession>A0A9D4LQT7</accession>
<dbReference type="PRINTS" id="PR00320">
    <property type="entry name" value="GPROTEINBRPT"/>
</dbReference>
<feature type="repeat" description="WD" evidence="3">
    <location>
        <begin position="570"/>
        <end position="609"/>
    </location>
</feature>
<feature type="compositionally biased region" description="Basic and acidic residues" evidence="4">
    <location>
        <begin position="1030"/>
        <end position="1047"/>
    </location>
</feature>
<dbReference type="Gene3D" id="1.20.1280.50">
    <property type="match status" value="1"/>
</dbReference>
<dbReference type="PROSITE" id="PS50181">
    <property type="entry name" value="FBOX"/>
    <property type="match status" value="1"/>
</dbReference>
<evidence type="ECO:0000313" key="6">
    <source>
        <dbReference type="EMBL" id="KAH3863285.1"/>
    </source>
</evidence>
<name>A0A9D4LQT7_DREPO</name>
<keyword evidence="1 3" id="KW-0853">WD repeat</keyword>
<comment type="caution">
    <text evidence="6">The sequence shown here is derived from an EMBL/GenBank/DDBJ whole genome shotgun (WGS) entry which is preliminary data.</text>
</comment>
<gene>
    <name evidence="6" type="ORF">DPMN_026266</name>
</gene>
<evidence type="ECO:0000256" key="1">
    <source>
        <dbReference type="ARBA" id="ARBA00022574"/>
    </source>
</evidence>
<dbReference type="PROSITE" id="PS50082">
    <property type="entry name" value="WD_REPEATS_2"/>
    <property type="match status" value="4"/>
</dbReference>
<dbReference type="CDD" id="cd00200">
    <property type="entry name" value="WD40"/>
    <property type="match status" value="1"/>
</dbReference>
<dbReference type="InterPro" id="IPR020472">
    <property type="entry name" value="WD40_PAC1"/>
</dbReference>
<dbReference type="Proteomes" id="UP000828390">
    <property type="component" value="Unassembled WGS sequence"/>
</dbReference>
<dbReference type="Gene3D" id="2.130.10.10">
    <property type="entry name" value="YVTN repeat-like/Quinoprotein amine dehydrogenase"/>
    <property type="match status" value="1"/>
</dbReference>
<dbReference type="PANTHER" id="PTHR19872:SF7">
    <property type="entry name" value="F-BOX AND WD REPEAT DOMAIN CONTAINING PROTEIN 10B-RELATED"/>
    <property type="match status" value="1"/>
</dbReference>
<protein>
    <recommendedName>
        <fullName evidence="5">F-box domain-containing protein</fullName>
    </recommendedName>
</protein>
<evidence type="ECO:0000256" key="4">
    <source>
        <dbReference type="SAM" id="MobiDB-lite"/>
    </source>
</evidence>
<dbReference type="SMART" id="SM00320">
    <property type="entry name" value="WD40"/>
    <property type="match status" value="6"/>
</dbReference>
<keyword evidence="2" id="KW-0677">Repeat</keyword>
<dbReference type="InterPro" id="IPR036047">
    <property type="entry name" value="F-box-like_dom_sf"/>
</dbReference>
<sequence length="1266" mass="142625">MMLEVCRYSETSSVTSSCDDMMKHSAPNIEVFEFNLGQASQLRCNNTEKTTTCSECETCKLNVKLREIKQWFPRLGDHSKKRFMLGLMQRTHSPELLNQVVKLLQPVLYKDFTYSRSRTNPSLETDTPTLSSDRAMSAKDVNNFIISTWQWYGDQNYWSKSNFALVVLQMCDAHLLHTVGVQARTLLSSEIKAAEEFGDTAYTERGSIASSTFTFNTAEHPELDLLLSTNSNQEQINPFTGAPFPGFSLNGVIENDAGDEEYTDFGSESLDPAYMVIPTSAKAYSGVAKHCDLIRMLPVHISKQILSMLDKTSLMNALLVSSYWRSLIEEVHKDATVNQQLWEEVMLMQGGSFADGAKGASAHGSNPVYAKDIDILVPNIDHRTGHVIRTEEAVIKTTFKSEMNFDTAYSGLSVRKVIMEERNVYCGPYNVMVLCDSEDPHRVVHTDGGKLIAVGSKDRKVRFVDMVSGREHKRMSKGEPGADGELPVITGHAGSIRCVCIMEKQGLVLSGSYDTSIRMWSVNTGHCLKIFRGHRDTVLVIRVLGNILISGSKDKSCKIWNMSTGKCQRSFRHRHPVSAVAMSTETVITGCEGGKIKVWDLRTGNLIKVLIGHHEGVTGIQFDRYHIVSVGKDKYALVWSAIGDHNRCLTALRHPKEVLCVEFMYLRCITGSADGRIRIWNIINGNCCRIMRGNSRSDPILHIVAIDNRITINTAVNMLVLNFEEVEWDYNLEDDKVPPLVQYSSYAEAPVRQQPYPYIRAQRMKKAGATNTKLLHKDEFTEAQGKLPIPQTLYRATQLPHSAKTLSAKSLESAKMIQSVPTESHASSYREVREQRSAGTYVDQVTSSGPRVQTQSSHSKPPLPSSSKSRPLTSKSGQSGYSVTIMDDAVAEQELDEHEWREPYRLQRRISWAFEHPLMPKSKEISLSETKALLRSQMRMKSESIVPPDFIYLTVNAIQNSMKPSDVSTNTSQNMMDSRKTRMMDTRLRQNRPSSSPSKIDPRTRVPVEQLDLSQFREKQPEPETMSEVSEVRSVKSAKSKEEIPQTTDREVFATKCLVKPVKSTPKLSVHPKRIRTTLPKGRVIRPISASVTRLEPPEPDSKPVRPITAPQMRGRPDTASSIPSQIAASMPGVQPHRKKAPNVTTTGFEPNIVPMLMYPPDMKEKLTSMLKEKRQQRHDDLIESASEIGIGKVSQYNDPMRSHVKFELRTHVQEQEFITRTEQLHHERQKRDEVLMERKKRLLWTAKATGRNVWSSPSSSDLNSK</sequence>
<dbReference type="AlphaFoldDB" id="A0A9D4LQT7"/>
<dbReference type="EMBL" id="JAIWYP010000002">
    <property type="protein sequence ID" value="KAH3863285.1"/>
    <property type="molecule type" value="Genomic_DNA"/>
</dbReference>
<dbReference type="InterPro" id="IPR001810">
    <property type="entry name" value="F-box_dom"/>
</dbReference>